<protein>
    <submittedName>
        <fullName evidence="1">Uncharacterized protein</fullName>
    </submittedName>
</protein>
<sequence>MGLQWRQRGLWAEVKTRVQEPLPTGSFYSFRPPLRARKARWGGLTDSTWACSGGRVDCGLRPMQRTALGGGTLLQNPLRLPWLFMF</sequence>
<proteinExistence type="predicted"/>
<name>A0A9D4ZNQ5_ADICA</name>
<comment type="caution">
    <text evidence="1">The sequence shown here is derived from an EMBL/GenBank/DDBJ whole genome shotgun (WGS) entry which is preliminary data.</text>
</comment>
<accession>A0A9D4ZNQ5</accession>
<organism evidence="1 2">
    <name type="scientific">Adiantum capillus-veneris</name>
    <name type="common">Maidenhair fern</name>
    <dbReference type="NCBI Taxonomy" id="13818"/>
    <lineage>
        <taxon>Eukaryota</taxon>
        <taxon>Viridiplantae</taxon>
        <taxon>Streptophyta</taxon>
        <taxon>Embryophyta</taxon>
        <taxon>Tracheophyta</taxon>
        <taxon>Polypodiopsida</taxon>
        <taxon>Polypodiidae</taxon>
        <taxon>Polypodiales</taxon>
        <taxon>Pteridineae</taxon>
        <taxon>Pteridaceae</taxon>
        <taxon>Vittarioideae</taxon>
        <taxon>Adiantum</taxon>
    </lineage>
</organism>
<dbReference type="Proteomes" id="UP000886520">
    <property type="component" value="Chromosome 4"/>
</dbReference>
<gene>
    <name evidence="1" type="ORF">GOP47_0003620</name>
</gene>
<evidence type="ECO:0000313" key="1">
    <source>
        <dbReference type="EMBL" id="KAI5080437.1"/>
    </source>
</evidence>
<dbReference type="EMBL" id="JABFUD020000004">
    <property type="protein sequence ID" value="KAI5080437.1"/>
    <property type="molecule type" value="Genomic_DNA"/>
</dbReference>
<keyword evidence="2" id="KW-1185">Reference proteome</keyword>
<dbReference type="AlphaFoldDB" id="A0A9D4ZNQ5"/>
<evidence type="ECO:0000313" key="2">
    <source>
        <dbReference type="Proteomes" id="UP000886520"/>
    </source>
</evidence>
<reference evidence="1" key="1">
    <citation type="submission" date="2021-01" db="EMBL/GenBank/DDBJ databases">
        <title>Adiantum capillus-veneris genome.</title>
        <authorList>
            <person name="Fang Y."/>
            <person name="Liao Q."/>
        </authorList>
    </citation>
    <scope>NUCLEOTIDE SEQUENCE</scope>
    <source>
        <strain evidence="1">H3</strain>
        <tissue evidence="1">Leaf</tissue>
    </source>
</reference>